<dbReference type="InterPro" id="IPR046335">
    <property type="entry name" value="LacI/GalR-like_sensor"/>
</dbReference>
<sequence length="329" mass="36188">MATIRDVSKLANVSVATVSRVINQSGYVNEVTEKAVRQAMETLSYVPSDMARSLAGKKSATIALIVPDILNPFFPELARAVEDAAHQLGYTVILCNSDHDPEKERNYFGMLKNKRIDGIIVASYTIHPQQLLELQRQSIAAVVIDNHFPSHPILALQSKNREGAVMAVRHLLDRGCTTIAHISGPLEILPSRERLLGYELVMREHGMFAPSLIAEGDFHVEGGYRAMQELLKLHPDIDGVFAGNDLMAIGALKALYIAGKAVPQDVKLIGFDGIALATVVPELSTIAQPIAEMGKLATHYLMRQIRNEPVECKTHELDVRLLVRQSTTD</sequence>
<protein>
    <submittedName>
        <fullName evidence="5">LacI family transcriptional regulator</fullName>
    </submittedName>
</protein>
<keyword evidence="1" id="KW-0805">Transcription regulation</keyword>
<dbReference type="Proteomes" id="UP000307943">
    <property type="component" value="Unassembled WGS sequence"/>
</dbReference>
<keyword evidence="2" id="KW-0238">DNA-binding</keyword>
<dbReference type="GO" id="GO:0003700">
    <property type="term" value="F:DNA-binding transcription factor activity"/>
    <property type="evidence" value="ECO:0007669"/>
    <property type="project" value="TreeGrafter"/>
</dbReference>
<evidence type="ECO:0000313" key="5">
    <source>
        <dbReference type="EMBL" id="TNJ66011.1"/>
    </source>
</evidence>
<keyword evidence="3" id="KW-0804">Transcription</keyword>
<evidence type="ECO:0000256" key="2">
    <source>
        <dbReference type="ARBA" id="ARBA00023125"/>
    </source>
</evidence>
<name>A0A5C4TAJ9_9BACL</name>
<dbReference type="Gene3D" id="1.10.260.40">
    <property type="entry name" value="lambda repressor-like DNA-binding domains"/>
    <property type="match status" value="1"/>
</dbReference>
<evidence type="ECO:0000313" key="6">
    <source>
        <dbReference type="Proteomes" id="UP000307943"/>
    </source>
</evidence>
<evidence type="ECO:0000256" key="1">
    <source>
        <dbReference type="ARBA" id="ARBA00023015"/>
    </source>
</evidence>
<accession>A0A5C4TAJ9</accession>
<dbReference type="PRINTS" id="PR00036">
    <property type="entry name" value="HTHLACI"/>
</dbReference>
<dbReference type="PROSITE" id="PS50932">
    <property type="entry name" value="HTH_LACI_2"/>
    <property type="match status" value="1"/>
</dbReference>
<dbReference type="OrthoDB" id="9796186at2"/>
<dbReference type="SUPFAM" id="SSF53822">
    <property type="entry name" value="Periplasmic binding protein-like I"/>
    <property type="match status" value="1"/>
</dbReference>
<dbReference type="SMART" id="SM00354">
    <property type="entry name" value="HTH_LACI"/>
    <property type="match status" value="1"/>
</dbReference>
<gene>
    <name evidence="5" type="ORF">FE784_12615</name>
</gene>
<dbReference type="InterPro" id="IPR000843">
    <property type="entry name" value="HTH_LacI"/>
</dbReference>
<dbReference type="RefSeq" id="WP_139602552.1">
    <property type="nucleotide sequence ID" value="NZ_VDCQ01000014.1"/>
</dbReference>
<dbReference type="Pfam" id="PF00356">
    <property type="entry name" value="LacI"/>
    <property type="match status" value="1"/>
</dbReference>
<evidence type="ECO:0000256" key="3">
    <source>
        <dbReference type="ARBA" id="ARBA00023163"/>
    </source>
</evidence>
<dbReference type="AlphaFoldDB" id="A0A5C4TAJ9"/>
<dbReference type="InterPro" id="IPR028082">
    <property type="entry name" value="Peripla_BP_I"/>
</dbReference>
<dbReference type="EMBL" id="VDCQ01000014">
    <property type="protein sequence ID" value="TNJ66011.1"/>
    <property type="molecule type" value="Genomic_DNA"/>
</dbReference>
<dbReference type="InterPro" id="IPR010982">
    <property type="entry name" value="Lambda_DNA-bd_dom_sf"/>
</dbReference>
<organism evidence="5 6">
    <name type="scientific">Paenibacillus hemerocallicola</name>
    <dbReference type="NCBI Taxonomy" id="1172614"/>
    <lineage>
        <taxon>Bacteria</taxon>
        <taxon>Bacillati</taxon>
        <taxon>Bacillota</taxon>
        <taxon>Bacilli</taxon>
        <taxon>Bacillales</taxon>
        <taxon>Paenibacillaceae</taxon>
        <taxon>Paenibacillus</taxon>
    </lineage>
</organism>
<dbReference type="PANTHER" id="PTHR30146">
    <property type="entry name" value="LACI-RELATED TRANSCRIPTIONAL REPRESSOR"/>
    <property type="match status" value="1"/>
</dbReference>
<comment type="caution">
    <text evidence="5">The sequence shown here is derived from an EMBL/GenBank/DDBJ whole genome shotgun (WGS) entry which is preliminary data.</text>
</comment>
<evidence type="ECO:0000259" key="4">
    <source>
        <dbReference type="PROSITE" id="PS50932"/>
    </source>
</evidence>
<proteinExistence type="predicted"/>
<feature type="domain" description="HTH lacI-type" evidence="4">
    <location>
        <begin position="2"/>
        <end position="56"/>
    </location>
</feature>
<dbReference type="Pfam" id="PF13377">
    <property type="entry name" value="Peripla_BP_3"/>
    <property type="match status" value="1"/>
</dbReference>
<keyword evidence="6" id="KW-1185">Reference proteome</keyword>
<dbReference type="SUPFAM" id="SSF47413">
    <property type="entry name" value="lambda repressor-like DNA-binding domains"/>
    <property type="match status" value="1"/>
</dbReference>
<dbReference type="GO" id="GO:0000976">
    <property type="term" value="F:transcription cis-regulatory region binding"/>
    <property type="evidence" value="ECO:0007669"/>
    <property type="project" value="TreeGrafter"/>
</dbReference>
<dbReference type="CDD" id="cd01392">
    <property type="entry name" value="HTH_LacI"/>
    <property type="match status" value="1"/>
</dbReference>
<dbReference type="PANTHER" id="PTHR30146:SF109">
    <property type="entry name" value="HTH-TYPE TRANSCRIPTIONAL REGULATOR GALS"/>
    <property type="match status" value="1"/>
</dbReference>
<dbReference type="CDD" id="cd06267">
    <property type="entry name" value="PBP1_LacI_sugar_binding-like"/>
    <property type="match status" value="1"/>
</dbReference>
<reference evidence="5 6" key="1">
    <citation type="submission" date="2019-05" db="EMBL/GenBank/DDBJ databases">
        <title>We sequenced the genome of Paenibacillus hemerocallicola KCTC 33185 for further insight into its adaptation and study the phylogeny of Paenibacillus.</title>
        <authorList>
            <person name="Narsing Rao M.P."/>
        </authorList>
    </citation>
    <scope>NUCLEOTIDE SEQUENCE [LARGE SCALE GENOMIC DNA]</scope>
    <source>
        <strain evidence="5 6">KCTC 33185</strain>
    </source>
</reference>
<dbReference type="Gene3D" id="3.40.50.2300">
    <property type="match status" value="2"/>
</dbReference>